<accession>A0A0P7DEV3</accession>
<dbReference type="RefSeq" id="WP_054572454.1">
    <property type="nucleotide sequence ID" value="NZ_LKKS01000051.1"/>
</dbReference>
<evidence type="ECO:0000313" key="2">
    <source>
        <dbReference type="Proteomes" id="UP000050437"/>
    </source>
</evidence>
<name>A0A0P7DEV3_PSEPU</name>
<reference evidence="1 2" key="1">
    <citation type="submission" date="2015-10" db="EMBL/GenBank/DDBJ databases">
        <title>Pseudomonas putida clinical strains.</title>
        <authorList>
            <person name="Molina L."/>
            <person name="Udaondo Z."/>
        </authorList>
    </citation>
    <scope>NUCLEOTIDE SEQUENCE [LARGE SCALE GENOMIC DNA]</scope>
    <source>
        <strain evidence="1 2">HB13667</strain>
    </source>
</reference>
<gene>
    <name evidence="1" type="ORF">HB13667_08065</name>
</gene>
<comment type="caution">
    <text evidence="1">The sequence shown here is derived from an EMBL/GenBank/DDBJ whole genome shotgun (WGS) entry which is preliminary data.</text>
</comment>
<proteinExistence type="predicted"/>
<dbReference type="AlphaFoldDB" id="A0A0P7DEV3"/>
<dbReference type="EMBL" id="LKKS01000051">
    <property type="protein sequence ID" value="KPM66721.1"/>
    <property type="molecule type" value="Genomic_DNA"/>
</dbReference>
<evidence type="ECO:0000313" key="1">
    <source>
        <dbReference type="EMBL" id="KPM66721.1"/>
    </source>
</evidence>
<organism evidence="1 2">
    <name type="scientific">Pseudomonas putida</name>
    <name type="common">Arthrobacter siderocapsulatus</name>
    <dbReference type="NCBI Taxonomy" id="303"/>
    <lineage>
        <taxon>Bacteria</taxon>
        <taxon>Pseudomonadati</taxon>
        <taxon>Pseudomonadota</taxon>
        <taxon>Gammaproteobacteria</taxon>
        <taxon>Pseudomonadales</taxon>
        <taxon>Pseudomonadaceae</taxon>
        <taxon>Pseudomonas</taxon>
    </lineage>
</organism>
<sequence>MRKIDWSKAPEWADGHGLVAHHGITEVWVSMDQYAVVGAEDRAYPYGGGAGETRHNFTRGQIQYITPRPARWDGEGLPAVGTRCEFKANVLGWVEATITAVTELGIVFTRPSYQNGRPLVEERLPHKAIERFRPIRTPEQIAADERLHKLRNAHTAIARTLESFRGDIPAESISRQVIEAMIDAGYSKQVAP</sequence>
<protein>
    <submittedName>
        <fullName evidence="1">Uncharacterized protein</fullName>
    </submittedName>
</protein>
<dbReference type="Proteomes" id="UP000050437">
    <property type="component" value="Unassembled WGS sequence"/>
</dbReference>